<dbReference type="AlphaFoldDB" id="A0A921N036"/>
<dbReference type="EMBL" id="DYUB01000078">
    <property type="protein sequence ID" value="HJG95930.1"/>
    <property type="molecule type" value="Genomic_DNA"/>
</dbReference>
<dbReference type="Proteomes" id="UP000776700">
    <property type="component" value="Unassembled WGS sequence"/>
</dbReference>
<reference evidence="1" key="2">
    <citation type="submission" date="2021-09" db="EMBL/GenBank/DDBJ databases">
        <authorList>
            <person name="Gilroy R."/>
        </authorList>
    </citation>
    <scope>NUCLEOTIDE SEQUENCE</scope>
    <source>
        <strain evidence="1">1277</strain>
    </source>
</reference>
<evidence type="ECO:0000313" key="2">
    <source>
        <dbReference type="Proteomes" id="UP000776700"/>
    </source>
</evidence>
<reference evidence="1" key="1">
    <citation type="journal article" date="2021" name="PeerJ">
        <title>Extensive microbial diversity within the chicken gut microbiome revealed by metagenomics and culture.</title>
        <authorList>
            <person name="Gilroy R."/>
            <person name="Ravi A."/>
            <person name="Getino M."/>
            <person name="Pursley I."/>
            <person name="Horton D.L."/>
            <person name="Alikhan N.F."/>
            <person name="Baker D."/>
            <person name="Gharbi K."/>
            <person name="Hall N."/>
            <person name="Watson M."/>
            <person name="Adriaenssens E.M."/>
            <person name="Foster-Nyarko E."/>
            <person name="Jarju S."/>
            <person name="Secka A."/>
            <person name="Antonio M."/>
            <person name="Oren A."/>
            <person name="Chaudhuri R.R."/>
            <person name="La Ragione R."/>
            <person name="Hildebrand F."/>
            <person name="Pallen M.J."/>
        </authorList>
    </citation>
    <scope>NUCLEOTIDE SEQUENCE</scope>
    <source>
        <strain evidence="1">1277</strain>
    </source>
</reference>
<accession>A0A921N036</accession>
<comment type="caution">
    <text evidence="1">The sequence shown here is derived from an EMBL/GenBank/DDBJ whole genome shotgun (WGS) entry which is preliminary data.</text>
</comment>
<sequence length="65" mass="7467">MTDFVKCSNCSSLVPLNVIETYGDKLCKHCYLNSFIYECITCGREITKFETDYNNGECYNCNPDC</sequence>
<protein>
    <submittedName>
        <fullName evidence="1">Uncharacterized protein</fullName>
    </submittedName>
</protein>
<name>A0A921N036_9FIRM</name>
<organism evidence="1 2">
    <name type="scientific">Romboutsia timonensis</name>
    <dbReference type="NCBI Taxonomy" id="1776391"/>
    <lineage>
        <taxon>Bacteria</taxon>
        <taxon>Bacillati</taxon>
        <taxon>Bacillota</taxon>
        <taxon>Clostridia</taxon>
        <taxon>Peptostreptococcales</taxon>
        <taxon>Peptostreptococcaceae</taxon>
        <taxon>Romboutsia</taxon>
    </lineage>
</organism>
<proteinExistence type="predicted"/>
<evidence type="ECO:0000313" key="1">
    <source>
        <dbReference type="EMBL" id="HJG95930.1"/>
    </source>
</evidence>
<gene>
    <name evidence="1" type="ORF">K8V90_02355</name>
</gene>